<gene>
    <name evidence="1" type="ORF">DDZ44_04890</name>
</gene>
<protein>
    <submittedName>
        <fullName evidence="1">Uncharacterized protein</fullName>
    </submittedName>
</protein>
<accession>A0A354YV94</accession>
<dbReference type="AlphaFoldDB" id="A0A354YV94"/>
<organism evidence="1 2">
    <name type="scientific">Syntrophomonas wolfei</name>
    <dbReference type="NCBI Taxonomy" id="863"/>
    <lineage>
        <taxon>Bacteria</taxon>
        <taxon>Bacillati</taxon>
        <taxon>Bacillota</taxon>
        <taxon>Clostridia</taxon>
        <taxon>Eubacteriales</taxon>
        <taxon>Syntrophomonadaceae</taxon>
        <taxon>Syntrophomonas</taxon>
    </lineage>
</organism>
<reference evidence="1 2" key="1">
    <citation type="journal article" date="2018" name="Nat. Biotechnol.">
        <title>A standardized bacterial taxonomy based on genome phylogeny substantially revises the tree of life.</title>
        <authorList>
            <person name="Parks D.H."/>
            <person name="Chuvochina M."/>
            <person name="Waite D.W."/>
            <person name="Rinke C."/>
            <person name="Skarshewski A."/>
            <person name="Chaumeil P.A."/>
            <person name="Hugenholtz P."/>
        </authorList>
    </citation>
    <scope>NUCLEOTIDE SEQUENCE [LARGE SCALE GENOMIC DNA]</scope>
    <source>
        <strain evidence="1">UBA10948</strain>
    </source>
</reference>
<proteinExistence type="predicted"/>
<name>A0A354YV94_9FIRM</name>
<comment type="caution">
    <text evidence="1">The sequence shown here is derived from an EMBL/GenBank/DDBJ whole genome shotgun (WGS) entry which is preliminary data.</text>
</comment>
<evidence type="ECO:0000313" key="2">
    <source>
        <dbReference type="Proteomes" id="UP000263273"/>
    </source>
</evidence>
<evidence type="ECO:0000313" key="1">
    <source>
        <dbReference type="EMBL" id="HBK53255.1"/>
    </source>
</evidence>
<dbReference type="EMBL" id="DNZF01000107">
    <property type="protein sequence ID" value="HBK53255.1"/>
    <property type="molecule type" value="Genomic_DNA"/>
</dbReference>
<dbReference type="Proteomes" id="UP000263273">
    <property type="component" value="Unassembled WGS sequence"/>
</dbReference>
<sequence length="88" mass="9941">MSQYDKCRGCGAPIIWVKTKDGKHMPCNPEEIEIDPAGAKTMCVVTDDGGLEWGSLVNRDNLFLPDRTVMGRVSHFTTCPKAERFRRR</sequence>